<gene>
    <name evidence="2" type="ORF">PGLA2088_LOCUS18729</name>
</gene>
<protein>
    <recommendedName>
        <fullName evidence="1">Dynein heavy chain hydrolytic ATP-binding dynein motor region domain-containing protein</fullName>
    </recommendedName>
</protein>
<dbReference type="Gene3D" id="1.10.8.710">
    <property type="match status" value="1"/>
</dbReference>
<organism evidence="2 3">
    <name type="scientific">Polarella glacialis</name>
    <name type="common">Dinoflagellate</name>
    <dbReference type="NCBI Taxonomy" id="89957"/>
    <lineage>
        <taxon>Eukaryota</taxon>
        <taxon>Sar</taxon>
        <taxon>Alveolata</taxon>
        <taxon>Dinophyceae</taxon>
        <taxon>Suessiales</taxon>
        <taxon>Suessiaceae</taxon>
        <taxon>Polarella</taxon>
    </lineage>
</organism>
<reference evidence="2" key="1">
    <citation type="submission" date="2021-02" db="EMBL/GenBank/DDBJ databases">
        <authorList>
            <person name="Dougan E. K."/>
            <person name="Rhodes N."/>
            <person name="Thang M."/>
            <person name="Chan C."/>
        </authorList>
    </citation>
    <scope>NUCLEOTIDE SEQUENCE</scope>
</reference>
<dbReference type="FunFam" id="1.10.8.710:FF:000004">
    <property type="entry name" value="Dynein axonemal heavy chain 6"/>
    <property type="match status" value="1"/>
</dbReference>
<evidence type="ECO:0000313" key="3">
    <source>
        <dbReference type="Proteomes" id="UP000626109"/>
    </source>
</evidence>
<proteinExistence type="predicted"/>
<feature type="non-terminal residue" evidence="2">
    <location>
        <position position="177"/>
    </location>
</feature>
<name>A0A813JFS4_POLGL</name>
<evidence type="ECO:0000313" key="2">
    <source>
        <dbReference type="EMBL" id="CAE8673914.1"/>
    </source>
</evidence>
<dbReference type="InterPro" id="IPR026983">
    <property type="entry name" value="DHC"/>
</dbReference>
<dbReference type="Pfam" id="PF12774">
    <property type="entry name" value="AAA_6"/>
    <property type="match status" value="1"/>
</dbReference>
<dbReference type="PANTHER" id="PTHR46961">
    <property type="entry name" value="DYNEIN HEAVY CHAIN 1, AXONEMAL-LIKE PROTEIN"/>
    <property type="match status" value="1"/>
</dbReference>
<dbReference type="GO" id="GO:0045505">
    <property type="term" value="F:dynein intermediate chain binding"/>
    <property type="evidence" value="ECO:0007669"/>
    <property type="project" value="InterPro"/>
</dbReference>
<dbReference type="GO" id="GO:0030286">
    <property type="term" value="C:dynein complex"/>
    <property type="evidence" value="ECO:0007669"/>
    <property type="project" value="InterPro"/>
</dbReference>
<dbReference type="GO" id="GO:0007018">
    <property type="term" value="P:microtubule-based movement"/>
    <property type="evidence" value="ECO:0007669"/>
    <property type="project" value="InterPro"/>
</dbReference>
<dbReference type="GO" id="GO:0051959">
    <property type="term" value="F:dynein light intermediate chain binding"/>
    <property type="evidence" value="ECO:0007669"/>
    <property type="project" value="InterPro"/>
</dbReference>
<dbReference type="GO" id="GO:0005524">
    <property type="term" value="F:ATP binding"/>
    <property type="evidence" value="ECO:0007669"/>
    <property type="project" value="InterPro"/>
</dbReference>
<dbReference type="InterPro" id="IPR027417">
    <property type="entry name" value="P-loop_NTPase"/>
</dbReference>
<dbReference type="AlphaFoldDB" id="A0A813JFS4"/>
<accession>A0A813JFS4</accession>
<dbReference type="Proteomes" id="UP000626109">
    <property type="component" value="Unassembled WGS sequence"/>
</dbReference>
<dbReference type="PANTHER" id="PTHR46961:SF3">
    <property type="entry name" value="AAA+ ATPASE DOMAIN-CONTAINING PROTEIN"/>
    <property type="match status" value="1"/>
</dbReference>
<feature type="domain" description="Dynein heavy chain hydrolytic ATP-binding dynein motor region" evidence="1">
    <location>
        <begin position="1"/>
        <end position="162"/>
    </location>
</feature>
<sequence>VPDYALIAQILLYSEGFNDATQLARKMVRLYSLSSEQLSKQDHYDFGMRAVKSVLVMAGQLKRKNPNLGEDVTLIRALRDSNVPKFLSSDLPLFSGIISDLYPDADVPFVDYGSLQKEIENQLRVAKLQAVPAFVGKIIQLLETQLVRHGVMVVGLTQIGKSTKISTLAKALSKLRK</sequence>
<evidence type="ECO:0000259" key="1">
    <source>
        <dbReference type="Pfam" id="PF12774"/>
    </source>
</evidence>
<feature type="non-terminal residue" evidence="2">
    <location>
        <position position="1"/>
    </location>
</feature>
<dbReference type="InterPro" id="IPR043157">
    <property type="entry name" value="Dynein_AAA1S"/>
</dbReference>
<comment type="caution">
    <text evidence="2">The sequence shown here is derived from an EMBL/GenBank/DDBJ whole genome shotgun (WGS) entry which is preliminary data.</text>
</comment>
<dbReference type="EMBL" id="CAJNNW010024728">
    <property type="protein sequence ID" value="CAE8673914.1"/>
    <property type="molecule type" value="Genomic_DNA"/>
</dbReference>
<dbReference type="Gene3D" id="3.40.50.300">
    <property type="entry name" value="P-loop containing nucleotide triphosphate hydrolases"/>
    <property type="match status" value="1"/>
</dbReference>
<dbReference type="InterPro" id="IPR035699">
    <property type="entry name" value="AAA_6"/>
</dbReference>